<dbReference type="EMBL" id="VOIH02000005">
    <property type="protein sequence ID" value="KAF3446368.1"/>
    <property type="molecule type" value="Genomic_DNA"/>
</dbReference>
<dbReference type="Gene3D" id="1.10.10.60">
    <property type="entry name" value="Homeodomain-like"/>
    <property type="match status" value="1"/>
</dbReference>
<dbReference type="SMART" id="SM00389">
    <property type="entry name" value="HOX"/>
    <property type="match status" value="1"/>
</dbReference>
<dbReference type="InterPro" id="IPR009057">
    <property type="entry name" value="Homeodomain-like_sf"/>
</dbReference>
<evidence type="ECO:0000256" key="2">
    <source>
        <dbReference type="ARBA" id="ARBA00006454"/>
    </source>
</evidence>
<evidence type="ECO:0000256" key="7">
    <source>
        <dbReference type="ARBA" id="ARBA00023242"/>
    </source>
</evidence>
<dbReference type="Pfam" id="PF05920">
    <property type="entry name" value="Homeobox_KN"/>
    <property type="match status" value="1"/>
</dbReference>
<reference evidence="10" key="1">
    <citation type="submission" date="2020-03" db="EMBL/GenBank/DDBJ databases">
        <title>A high-quality chromosome-level genome assembly of a woody plant with both climbing and erect habits, Rhamnella rubrinervis.</title>
        <authorList>
            <person name="Lu Z."/>
            <person name="Yang Y."/>
            <person name="Zhu X."/>
            <person name="Sun Y."/>
        </authorList>
    </citation>
    <scope>NUCLEOTIDE SEQUENCE</scope>
    <source>
        <strain evidence="10">BYM</strain>
        <tissue evidence="10">Leaf</tissue>
    </source>
</reference>
<evidence type="ECO:0000256" key="5">
    <source>
        <dbReference type="ARBA" id="ARBA00023155"/>
    </source>
</evidence>
<comment type="subcellular location">
    <subcellularLocation>
        <location evidence="1 8">Nucleus</location>
    </subcellularLocation>
</comment>
<name>A0A8K0H6L1_9ROSA</name>
<dbReference type="Proteomes" id="UP000796880">
    <property type="component" value="Unassembled WGS sequence"/>
</dbReference>
<evidence type="ECO:0000313" key="11">
    <source>
        <dbReference type="Proteomes" id="UP000796880"/>
    </source>
</evidence>
<dbReference type="GO" id="GO:0005634">
    <property type="term" value="C:nucleus"/>
    <property type="evidence" value="ECO:0007669"/>
    <property type="project" value="UniProtKB-SubCell"/>
</dbReference>
<evidence type="ECO:0000259" key="9">
    <source>
        <dbReference type="PROSITE" id="PS50071"/>
    </source>
</evidence>
<dbReference type="InterPro" id="IPR050224">
    <property type="entry name" value="TALE_homeobox"/>
</dbReference>
<protein>
    <recommendedName>
        <fullName evidence="9">Homeobox domain-containing protein</fullName>
    </recommendedName>
</protein>
<dbReference type="InterPro" id="IPR001356">
    <property type="entry name" value="HD"/>
</dbReference>
<keyword evidence="7 8" id="KW-0539">Nucleus</keyword>
<dbReference type="PANTHER" id="PTHR11850">
    <property type="entry name" value="HOMEOBOX PROTEIN TRANSCRIPTION FACTORS"/>
    <property type="match status" value="1"/>
</dbReference>
<sequence length="596" mass="65648">MTSRLSNVSNQKYDLLTPYPGDHKFASYPKPPFDPGNMMTYLNEASPAGSYSMILPGSSPSSNNCVDSIEARNEMMFIPPFGDPVSGSVNGDPLAVPRTQLSGALDSENNIQYQGLSLSLATQIPSAVSLPMFQNQGPNPNLSSVLNTCLPISVNDAISCKGNGSNQSGELRNVEYLTFGSFGGSHNTVKAEAFYNPLCSVSSREMHIEQYAFEPSGVSHNILNTKYLKASQQLLDEVVNLRKALKQPGLNKQGLVQMDLENKRTKLFSMLDEVSSLPASFSITGISGPGAAEPYTALALRTISRHFRCLRDAISGQIQVIQRSLGEQGTTANGQGEAIPRLRYVDQQLRQQKAIQQLGIMRNAWRPQRGFQKALFQSFVLGCLSIFFTRIYPKDSEKVMLARQTGLTKNQVANWFINARVRLWKPMVEEMYKEEFSDSELNSKLSENTLNEQSELQRSAADSVDPGQVQDLKAESFHEGNNIRDSGMTRLQGDQMSFYMDEAVRRNQNGDRNPMVVTSAAYDMPPEFGSFAVGSQVSLSLELRHCESDGFSTSGVGSHIRGNDAAAAATLDYHCVDPGQQQCRFSNPHLLHDFVV</sequence>
<accession>A0A8K0H6L1</accession>
<feature type="domain" description="Homeobox" evidence="9">
    <location>
        <begin position="387"/>
        <end position="426"/>
    </location>
</feature>
<dbReference type="CDD" id="cd00086">
    <property type="entry name" value="homeodomain"/>
    <property type="match status" value="1"/>
</dbReference>
<proteinExistence type="inferred from homology"/>
<evidence type="ECO:0000256" key="1">
    <source>
        <dbReference type="ARBA" id="ARBA00004123"/>
    </source>
</evidence>
<dbReference type="SMART" id="SM00574">
    <property type="entry name" value="POX"/>
    <property type="match status" value="1"/>
</dbReference>
<comment type="caution">
    <text evidence="10">The sequence shown here is derived from an EMBL/GenBank/DDBJ whole genome shotgun (WGS) entry which is preliminary data.</text>
</comment>
<dbReference type="PROSITE" id="PS50071">
    <property type="entry name" value="HOMEOBOX_2"/>
    <property type="match status" value="1"/>
</dbReference>
<keyword evidence="5 8" id="KW-0371">Homeobox</keyword>
<gene>
    <name evidence="10" type="ORF">FNV43_RR11547</name>
</gene>
<dbReference type="InterPro" id="IPR006563">
    <property type="entry name" value="POX_dom"/>
</dbReference>
<organism evidence="10 11">
    <name type="scientific">Rhamnella rubrinervis</name>
    <dbReference type="NCBI Taxonomy" id="2594499"/>
    <lineage>
        <taxon>Eukaryota</taxon>
        <taxon>Viridiplantae</taxon>
        <taxon>Streptophyta</taxon>
        <taxon>Embryophyta</taxon>
        <taxon>Tracheophyta</taxon>
        <taxon>Spermatophyta</taxon>
        <taxon>Magnoliopsida</taxon>
        <taxon>eudicotyledons</taxon>
        <taxon>Gunneridae</taxon>
        <taxon>Pentapetalae</taxon>
        <taxon>rosids</taxon>
        <taxon>fabids</taxon>
        <taxon>Rosales</taxon>
        <taxon>Rhamnaceae</taxon>
        <taxon>rhamnoid group</taxon>
        <taxon>Rhamneae</taxon>
        <taxon>Rhamnella</taxon>
    </lineage>
</organism>
<comment type="similarity">
    <text evidence="2">Belongs to the TALE/BELL homeobox family.</text>
</comment>
<evidence type="ECO:0000256" key="3">
    <source>
        <dbReference type="ARBA" id="ARBA00023015"/>
    </source>
</evidence>
<keyword evidence="4 8" id="KW-0238">DNA-binding</keyword>
<dbReference type="SUPFAM" id="SSF46689">
    <property type="entry name" value="Homeodomain-like"/>
    <property type="match status" value="1"/>
</dbReference>
<evidence type="ECO:0000256" key="4">
    <source>
        <dbReference type="ARBA" id="ARBA00023125"/>
    </source>
</evidence>
<keyword evidence="3" id="KW-0805">Transcription regulation</keyword>
<keyword evidence="11" id="KW-1185">Reference proteome</keyword>
<evidence type="ECO:0000256" key="6">
    <source>
        <dbReference type="ARBA" id="ARBA00023163"/>
    </source>
</evidence>
<dbReference type="GO" id="GO:0006355">
    <property type="term" value="P:regulation of DNA-templated transcription"/>
    <property type="evidence" value="ECO:0007669"/>
    <property type="project" value="InterPro"/>
</dbReference>
<dbReference type="AlphaFoldDB" id="A0A8K0H6L1"/>
<feature type="DNA-binding region" description="Homeobox" evidence="8">
    <location>
        <begin position="389"/>
        <end position="427"/>
    </location>
</feature>
<keyword evidence="6" id="KW-0804">Transcription</keyword>
<dbReference type="GO" id="GO:0003677">
    <property type="term" value="F:DNA binding"/>
    <property type="evidence" value="ECO:0007669"/>
    <property type="project" value="UniProtKB-UniRule"/>
</dbReference>
<evidence type="ECO:0000313" key="10">
    <source>
        <dbReference type="EMBL" id="KAF3446368.1"/>
    </source>
</evidence>
<dbReference type="InterPro" id="IPR008422">
    <property type="entry name" value="KN_HD"/>
</dbReference>
<dbReference type="OrthoDB" id="10056939at2759"/>
<dbReference type="Pfam" id="PF07526">
    <property type="entry name" value="POX"/>
    <property type="match status" value="1"/>
</dbReference>
<evidence type="ECO:0000256" key="8">
    <source>
        <dbReference type="PROSITE-ProRule" id="PRU00108"/>
    </source>
</evidence>